<dbReference type="SUPFAM" id="SSF52733">
    <property type="entry name" value="Nicotinate mononucleotide:5,6-dimethylbenzimidazole phosphoribosyltransferase (CobT)"/>
    <property type="match status" value="1"/>
</dbReference>
<gene>
    <name evidence="10 11" type="primary">cobT</name>
    <name evidence="11" type="ORF">ABCS64_11405</name>
</gene>
<evidence type="ECO:0000313" key="12">
    <source>
        <dbReference type="Proteomes" id="UP001574673"/>
    </source>
</evidence>
<dbReference type="Gene3D" id="3.40.50.10210">
    <property type="match status" value="1"/>
</dbReference>
<dbReference type="NCBIfam" id="TIGR03160">
    <property type="entry name" value="cobT_DBIPRT"/>
    <property type="match status" value="1"/>
</dbReference>
<dbReference type="InterPro" id="IPR036087">
    <property type="entry name" value="Nict_dMeBzImd_PRibTrfase_sf"/>
</dbReference>
<dbReference type="InterPro" id="IPR023195">
    <property type="entry name" value="Nict_dMeBzImd_PRibTrfase_N"/>
</dbReference>
<evidence type="ECO:0000256" key="9">
    <source>
        <dbReference type="ARBA" id="ARBA00047340"/>
    </source>
</evidence>
<dbReference type="EMBL" id="JBEUWX010000003">
    <property type="protein sequence ID" value="MFA9950923.1"/>
    <property type="molecule type" value="Genomic_DNA"/>
</dbReference>
<dbReference type="HAMAP" id="MF_00230">
    <property type="entry name" value="CobT"/>
    <property type="match status" value="1"/>
</dbReference>
<evidence type="ECO:0000256" key="1">
    <source>
        <dbReference type="ARBA" id="ARBA00005049"/>
    </source>
</evidence>
<organism evidence="11 12">
    <name type="scientific">Dentiradicibacter hellwigii</name>
    <dbReference type="NCBI Taxonomy" id="3149053"/>
    <lineage>
        <taxon>Bacteria</taxon>
        <taxon>Pseudomonadati</taxon>
        <taxon>Pseudomonadota</taxon>
        <taxon>Betaproteobacteria</taxon>
        <taxon>Rhodocyclales</taxon>
        <taxon>Rhodocyclaceae</taxon>
        <taxon>Dentiradicibacter</taxon>
    </lineage>
</organism>
<name>A0ABV4UHJ0_9RHOO</name>
<dbReference type="Proteomes" id="UP001574673">
    <property type="component" value="Unassembled WGS sequence"/>
</dbReference>
<dbReference type="Gene3D" id="1.10.1610.10">
    <property type="match status" value="1"/>
</dbReference>
<keyword evidence="5 10" id="KW-0169">Cobalamin biosynthesis</keyword>
<evidence type="ECO:0000256" key="4">
    <source>
        <dbReference type="ARBA" id="ARBA00015486"/>
    </source>
</evidence>
<dbReference type="Pfam" id="PF02277">
    <property type="entry name" value="DBI_PRT"/>
    <property type="match status" value="1"/>
</dbReference>
<dbReference type="CDD" id="cd02439">
    <property type="entry name" value="DMB-PRT_CobT"/>
    <property type="match status" value="1"/>
</dbReference>
<dbReference type="PANTHER" id="PTHR43463">
    <property type="entry name" value="NICOTINATE-NUCLEOTIDE--DIMETHYLBENZIMIDAZOLE PHOSPHORIBOSYLTRANSFERASE"/>
    <property type="match status" value="1"/>
</dbReference>
<comment type="catalytic activity">
    <reaction evidence="9 10">
        <text>5,6-dimethylbenzimidazole + nicotinate beta-D-ribonucleotide = alpha-ribazole 5'-phosphate + nicotinate + H(+)</text>
        <dbReference type="Rhea" id="RHEA:11196"/>
        <dbReference type="ChEBI" id="CHEBI:15378"/>
        <dbReference type="ChEBI" id="CHEBI:15890"/>
        <dbReference type="ChEBI" id="CHEBI:32544"/>
        <dbReference type="ChEBI" id="CHEBI:57502"/>
        <dbReference type="ChEBI" id="CHEBI:57918"/>
        <dbReference type="EC" id="2.4.2.21"/>
    </reaction>
</comment>
<comment type="similarity">
    <text evidence="2 10">Belongs to the CobT family.</text>
</comment>
<evidence type="ECO:0000256" key="2">
    <source>
        <dbReference type="ARBA" id="ARBA00007110"/>
    </source>
</evidence>
<evidence type="ECO:0000313" key="11">
    <source>
        <dbReference type="EMBL" id="MFA9950923.1"/>
    </source>
</evidence>
<dbReference type="InterPro" id="IPR017846">
    <property type="entry name" value="Nict_dMeBzImd_PRibTrfase_bact"/>
</dbReference>
<evidence type="ECO:0000256" key="3">
    <source>
        <dbReference type="ARBA" id="ARBA00011991"/>
    </source>
</evidence>
<comment type="caution">
    <text evidence="11">The sequence shown here is derived from an EMBL/GenBank/DDBJ whole genome shotgun (WGS) entry which is preliminary data.</text>
</comment>
<keyword evidence="12" id="KW-1185">Reference proteome</keyword>
<keyword evidence="6 10" id="KW-0328">Glycosyltransferase</keyword>
<dbReference type="PANTHER" id="PTHR43463:SF1">
    <property type="entry name" value="NICOTINATE-NUCLEOTIDE--DIMETHYLBENZIMIDAZOLE PHOSPHORIBOSYLTRANSFERASE"/>
    <property type="match status" value="1"/>
</dbReference>
<evidence type="ECO:0000256" key="5">
    <source>
        <dbReference type="ARBA" id="ARBA00022573"/>
    </source>
</evidence>
<dbReference type="NCBIfam" id="NF000996">
    <property type="entry name" value="PRK00105.1"/>
    <property type="match status" value="1"/>
</dbReference>
<feature type="active site" description="Proton acceptor" evidence="10">
    <location>
        <position position="314"/>
    </location>
</feature>
<dbReference type="GO" id="GO:0008939">
    <property type="term" value="F:nicotinate-nucleotide-dimethylbenzimidazole phosphoribosyltransferase activity"/>
    <property type="evidence" value="ECO:0007669"/>
    <property type="project" value="UniProtKB-EC"/>
</dbReference>
<evidence type="ECO:0000256" key="6">
    <source>
        <dbReference type="ARBA" id="ARBA00022676"/>
    </source>
</evidence>
<dbReference type="InterPro" id="IPR003200">
    <property type="entry name" value="Nict_dMeBzImd_PRibTrfase"/>
</dbReference>
<dbReference type="RefSeq" id="WP_418892218.1">
    <property type="nucleotide sequence ID" value="NZ_JBEUWX010000003.1"/>
</dbReference>
<sequence>MNETLFNVPALDRTLTAALQRKIDRKTKPLGALGQIETMAMQIGLIQRTLTPQFKQPHFVVFAGDHGATRLGISSASQEVTWQMVENFLAGGAGINVFVRQNGLGITIVDAGVAHNFGPRPGLVDAKIAAGTRNYVDEPAMTAAQCALAMQRGAHIVASLVAAGSNVIGFGEMGIGNSSSASLITHCLTCAPLDECIGRGAGLGEAGLQRKRRLLAQALARAGQPRAPLTVLAEFGGFEIAMMAGAMLGAAQAGVLLLIDGFIAGSAALVASRLAPHFAEYCIFCHHSVEPGHRIQLAAMNADPLIDLRLRLGEGTGAALAYPLVLAAVNFLNEMASFESAGVSDH</sequence>
<evidence type="ECO:0000256" key="10">
    <source>
        <dbReference type="HAMAP-Rule" id="MF_00230"/>
    </source>
</evidence>
<protein>
    <recommendedName>
        <fullName evidence="4 10">Nicotinate-nucleotide--dimethylbenzimidazole phosphoribosyltransferase</fullName>
        <shortName evidence="10">NN:DBI PRT</shortName>
        <ecNumber evidence="3 10">2.4.2.21</ecNumber>
    </recommendedName>
    <alternativeName>
        <fullName evidence="8 10">N(1)-alpha-phosphoribosyltransferase</fullName>
    </alternativeName>
</protein>
<evidence type="ECO:0000256" key="7">
    <source>
        <dbReference type="ARBA" id="ARBA00022679"/>
    </source>
</evidence>
<keyword evidence="7 10" id="KW-0808">Transferase</keyword>
<proteinExistence type="inferred from homology"/>
<evidence type="ECO:0000256" key="8">
    <source>
        <dbReference type="ARBA" id="ARBA00030686"/>
    </source>
</evidence>
<accession>A0ABV4UHJ0</accession>
<dbReference type="EC" id="2.4.2.21" evidence="3 10"/>
<comment type="pathway">
    <text evidence="1 10">Nucleoside biosynthesis; alpha-ribazole biosynthesis; alpha-ribazole from 5,6-dimethylbenzimidazole: step 1/2.</text>
</comment>
<comment type="function">
    <text evidence="10">Catalyzes the synthesis of alpha-ribazole-5'-phosphate from nicotinate mononucleotide (NAMN) and 5,6-dimethylbenzimidazole (DMB).</text>
</comment>
<reference evidence="12" key="1">
    <citation type="submission" date="2024-06" db="EMBL/GenBank/DDBJ databases">
        <title>Radixoralia hellwigii gen. nov., sp nov., isolated from a root canal in the human oral cavity.</title>
        <authorList>
            <person name="Bartsch S."/>
            <person name="Wittmer A."/>
            <person name="Schulz A.-K."/>
            <person name="Neumann-Schaal M."/>
            <person name="Wolf J."/>
            <person name="Gronow S."/>
            <person name="Tennert C."/>
            <person name="Haecker G."/>
            <person name="Cieplik F."/>
            <person name="Al-Ahmad A."/>
        </authorList>
    </citation>
    <scope>NUCLEOTIDE SEQUENCE [LARGE SCALE GENOMIC DNA]</scope>
    <source>
        <strain evidence="12">Wk13</strain>
    </source>
</reference>